<protein>
    <recommendedName>
        <fullName evidence="14">EF-hand domain-containing protein</fullName>
    </recommendedName>
</protein>
<dbReference type="GO" id="GO:0008374">
    <property type="term" value="F:O-acyltransferase activity"/>
    <property type="evidence" value="ECO:0007669"/>
    <property type="project" value="InterPro"/>
</dbReference>
<proteinExistence type="inferred from homology"/>
<keyword evidence="4" id="KW-0444">Lipid biosynthesis</keyword>
<keyword evidence="12" id="KW-1208">Phospholipid metabolism</keyword>
<dbReference type="CDD" id="cd00051">
    <property type="entry name" value="EFh"/>
    <property type="match status" value="1"/>
</dbReference>
<gene>
    <name evidence="15" type="ORF">KFE25_011052</name>
</gene>
<dbReference type="InterPro" id="IPR011992">
    <property type="entry name" value="EF-hand-dom_pair"/>
</dbReference>
<dbReference type="AlphaFoldDB" id="A0A8J5XAR0"/>
<evidence type="ECO:0000313" key="15">
    <source>
        <dbReference type="EMBL" id="KAG8460003.1"/>
    </source>
</evidence>
<evidence type="ECO:0000256" key="1">
    <source>
        <dbReference type="ARBA" id="ARBA00004370"/>
    </source>
</evidence>
<dbReference type="Pfam" id="PF01553">
    <property type="entry name" value="Acyltransferase"/>
    <property type="match status" value="1"/>
</dbReference>
<name>A0A8J5XAR0_DIALT</name>
<feature type="domain" description="EF-hand" evidence="14">
    <location>
        <begin position="481"/>
        <end position="516"/>
    </location>
</feature>
<dbReference type="InterPro" id="IPR018247">
    <property type="entry name" value="EF_Hand_1_Ca_BS"/>
</dbReference>
<keyword evidence="8" id="KW-1133">Transmembrane helix</keyword>
<comment type="caution">
    <text evidence="15">The sequence shown here is derived from an EMBL/GenBank/DDBJ whole genome shotgun (WGS) entry which is preliminary data.</text>
</comment>
<keyword evidence="9" id="KW-0443">Lipid metabolism</keyword>
<comment type="pathway">
    <text evidence="2">Lipid metabolism; phospholipid metabolism.</text>
</comment>
<dbReference type="PROSITE" id="PS00018">
    <property type="entry name" value="EF_HAND_1"/>
    <property type="match status" value="2"/>
</dbReference>
<dbReference type="OrthoDB" id="272512at2759"/>
<dbReference type="EMBL" id="JAGTXO010000036">
    <property type="protein sequence ID" value="KAG8460003.1"/>
    <property type="molecule type" value="Genomic_DNA"/>
</dbReference>
<dbReference type="SMART" id="SM00563">
    <property type="entry name" value="PlsC"/>
    <property type="match status" value="1"/>
</dbReference>
<evidence type="ECO:0000256" key="9">
    <source>
        <dbReference type="ARBA" id="ARBA00023098"/>
    </source>
</evidence>
<evidence type="ECO:0000256" key="7">
    <source>
        <dbReference type="ARBA" id="ARBA00022837"/>
    </source>
</evidence>
<keyword evidence="13" id="KW-0012">Acyltransferase</keyword>
<evidence type="ECO:0000256" key="8">
    <source>
        <dbReference type="ARBA" id="ARBA00022989"/>
    </source>
</evidence>
<keyword evidence="10" id="KW-0472">Membrane</keyword>
<feature type="domain" description="EF-hand" evidence="14">
    <location>
        <begin position="403"/>
        <end position="438"/>
    </location>
</feature>
<comment type="subcellular location">
    <subcellularLocation>
        <location evidence="1">Membrane</location>
    </subcellularLocation>
</comment>
<dbReference type="PANTHER" id="PTHR23063">
    <property type="entry name" value="PHOSPHOLIPID ACYLTRANSFERASE"/>
    <property type="match status" value="1"/>
</dbReference>
<evidence type="ECO:0000256" key="11">
    <source>
        <dbReference type="ARBA" id="ARBA00023209"/>
    </source>
</evidence>
<keyword evidence="16" id="KW-1185">Reference proteome</keyword>
<dbReference type="InterPro" id="IPR002048">
    <property type="entry name" value="EF_hand_dom"/>
</dbReference>
<dbReference type="UniPathway" id="UPA00085"/>
<dbReference type="OMA" id="FLYHKSE"/>
<evidence type="ECO:0000256" key="10">
    <source>
        <dbReference type="ARBA" id="ARBA00023136"/>
    </source>
</evidence>
<dbReference type="GO" id="GO:0008654">
    <property type="term" value="P:phospholipid biosynthetic process"/>
    <property type="evidence" value="ECO:0007669"/>
    <property type="project" value="UniProtKB-KW"/>
</dbReference>
<evidence type="ECO:0000259" key="14">
    <source>
        <dbReference type="PROSITE" id="PS50222"/>
    </source>
</evidence>
<dbReference type="SMART" id="SM00054">
    <property type="entry name" value="EFh"/>
    <property type="match status" value="3"/>
</dbReference>
<dbReference type="GO" id="GO:0016020">
    <property type="term" value="C:membrane"/>
    <property type="evidence" value="ECO:0007669"/>
    <property type="project" value="UniProtKB-SubCell"/>
</dbReference>
<keyword evidence="5" id="KW-0808">Transferase</keyword>
<evidence type="ECO:0000313" key="16">
    <source>
        <dbReference type="Proteomes" id="UP000751190"/>
    </source>
</evidence>
<dbReference type="Gene3D" id="1.10.238.10">
    <property type="entry name" value="EF-hand"/>
    <property type="match status" value="1"/>
</dbReference>
<evidence type="ECO:0000256" key="6">
    <source>
        <dbReference type="ARBA" id="ARBA00022692"/>
    </source>
</evidence>
<dbReference type="InterPro" id="IPR002123">
    <property type="entry name" value="Plipid/glycerol_acylTrfase"/>
</dbReference>
<dbReference type="SUPFAM" id="SSF47473">
    <property type="entry name" value="EF-hand"/>
    <property type="match status" value="1"/>
</dbReference>
<organism evidence="15 16">
    <name type="scientific">Diacronema lutheri</name>
    <name type="common">Unicellular marine alga</name>
    <name type="synonym">Monochrysis lutheri</name>
    <dbReference type="NCBI Taxonomy" id="2081491"/>
    <lineage>
        <taxon>Eukaryota</taxon>
        <taxon>Haptista</taxon>
        <taxon>Haptophyta</taxon>
        <taxon>Pavlovophyceae</taxon>
        <taxon>Pavlovales</taxon>
        <taxon>Pavlovaceae</taxon>
        <taxon>Diacronema</taxon>
    </lineage>
</organism>
<dbReference type="SUPFAM" id="SSF69593">
    <property type="entry name" value="Glycerol-3-phosphate (1)-acyltransferase"/>
    <property type="match status" value="1"/>
</dbReference>
<evidence type="ECO:0000256" key="13">
    <source>
        <dbReference type="ARBA" id="ARBA00023315"/>
    </source>
</evidence>
<keyword evidence="11" id="KW-0594">Phospholipid biosynthesis</keyword>
<evidence type="ECO:0000256" key="4">
    <source>
        <dbReference type="ARBA" id="ARBA00022516"/>
    </source>
</evidence>
<dbReference type="PANTHER" id="PTHR23063:SF52">
    <property type="entry name" value="LYSOPHOSPHATIDYLCHOLINE ACYLTRANSFERASE"/>
    <property type="match status" value="1"/>
</dbReference>
<dbReference type="Proteomes" id="UP000751190">
    <property type="component" value="Unassembled WGS sequence"/>
</dbReference>
<keyword evidence="6" id="KW-0812">Transmembrane</keyword>
<comment type="similarity">
    <text evidence="3">Belongs to the 1-acyl-sn-glycerol-3-phosphate acyltransferase family.</text>
</comment>
<dbReference type="GO" id="GO:0005509">
    <property type="term" value="F:calcium ion binding"/>
    <property type="evidence" value="ECO:0007669"/>
    <property type="project" value="InterPro"/>
</dbReference>
<reference evidence="15" key="1">
    <citation type="submission" date="2021-05" db="EMBL/GenBank/DDBJ databases">
        <title>The genome of the haptophyte Pavlova lutheri (Diacronema luteri, Pavlovales) - a model for lipid biosynthesis in eukaryotic algae.</title>
        <authorList>
            <person name="Hulatt C.J."/>
            <person name="Posewitz M.C."/>
        </authorList>
    </citation>
    <scope>NUCLEOTIDE SEQUENCE</scope>
    <source>
        <strain evidence="15">NIVA-4/92</strain>
    </source>
</reference>
<dbReference type="PROSITE" id="PS50222">
    <property type="entry name" value="EF_HAND_2"/>
    <property type="match status" value="2"/>
</dbReference>
<sequence>MSPGENAGPLAKRRASIAAAMRHPSRYRLLAESEAPNPFIPKTYGAVSPPGERVARALSTIFLVPARLALIAPLLLSAFVVASAQICGLSDAQLREPFVAWRRLLQWVLRQHLRAMLFCIGYVHIPTRGAPASKAEAPIIVMNHHGPVEPAFLAWHTGATFVGAAENLRMPVVATLAAAMQVIQVDRSSPTSRAEVVNEIRRRAASPRFPQVAIFPEGTTTNGRALIAFKPGAFVPALSVQPALVAYPPVAGRVCAAWGFFDPSWVYGNDSLAGLAFGLLRQPLNRMEVAYLPPHAPSAAERADAPLFAENVRAQMAAELGVPTTGHSLDDVALQREARVLHLPVDKAVVEMSKLSGVFDVQRSTIRAVMERFARFDTAKRGELTLEQWLSALADGDEVATLELRPELEAAFRLLDVDETGTVSFREWLVGLLLVNSAEHDPTNAEALRFAWSTLAGSLEATLTRAQVLRLLLLPRGGRAMSEGAANAIFESSDDDGDGLISYAEFAAHASEHPELLRAFADRLIIRAPAVCAQPAPSAAAPAAAVAGAQVVDARPRPRVRAPAGDSSGARML</sequence>
<evidence type="ECO:0000256" key="5">
    <source>
        <dbReference type="ARBA" id="ARBA00022679"/>
    </source>
</evidence>
<evidence type="ECO:0000256" key="2">
    <source>
        <dbReference type="ARBA" id="ARBA00005074"/>
    </source>
</evidence>
<evidence type="ECO:0000256" key="12">
    <source>
        <dbReference type="ARBA" id="ARBA00023264"/>
    </source>
</evidence>
<evidence type="ECO:0000256" key="3">
    <source>
        <dbReference type="ARBA" id="ARBA00008655"/>
    </source>
</evidence>
<keyword evidence="7" id="KW-0106">Calcium</keyword>
<accession>A0A8J5XAR0</accession>
<dbReference type="CDD" id="cd07991">
    <property type="entry name" value="LPLAT_LPCAT1-like"/>
    <property type="match status" value="1"/>
</dbReference>
<dbReference type="InterPro" id="IPR045252">
    <property type="entry name" value="LPCAT1-like"/>
</dbReference>